<dbReference type="Proteomes" id="UP001196413">
    <property type="component" value="Unassembled WGS sequence"/>
</dbReference>
<comment type="caution">
    <text evidence="2">The sequence shown here is derived from an EMBL/GenBank/DDBJ whole genome shotgun (WGS) entry which is preliminary data.</text>
</comment>
<keyword evidence="1" id="KW-1133">Transmembrane helix</keyword>
<keyword evidence="1" id="KW-0472">Membrane</keyword>
<proteinExistence type="predicted"/>
<keyword evidence="1" id="KW-0812">Transmembrane</keyword>
<reference evidence="2" key="1">
    <citation type="submission" date="2021-06" db="EMBL/GenBank/DDBJ databases">
        <title>Parelaphostrongylus tenuis whole genome reference sequence.</title>
        <authorList>
            <person name="Garwood T.J."/>
            <person name="Larsen P.A."/>
            <person name="Fountain-Jones N.M."/>
            <person name="Garbe J.R."/>
            <person name="Macchietto M.G."/>
            <person name="Kania S.A."/>
            <person name="Gerhold R.W."/>
            <person name="Richards J.E."/>
            <person name="Wolf T.M."/>
        </authorList>
    </citation>
    <scope>NUCLEOTIDE SEQUENCE</scope>
    <source>
        <strain evidence="2">MNPRO001-30</strain>
        <tissue evidence="2">Meninges</tissue>
    </source>
</reference>
<protein>
    <submittedName>
        <fullName evidence="2">Uncharacterized protein</fullName>
    </submittedName>
</protein>
<name>A0AAD5RDN5_PARTN</name>
<gene>
    <name evidence="2" type="ORF">KIN20_036914</name>
</gene>
<feature type="transmembrane region" description="Helical" evidence="1">
    <location>
        <begin position="46"/>
        <end position="64"/>
    </location>
</feature>
<evidence type="ECO:0000313" key="2">
    <source>
        <dbReference type="EMBL" id="KAJ1374262.1"/>
    </source>
</evidence>
<feature type="transmembrane region" description="Helical" evidence="1">
    <location>
        <begin position="12"/>
        <end position="34"/>
    </location>
</feature>
<evidence type="ECO:0000256" key="1">
    <source>
        <dbReference type="SAM" id="Phobius"/>
    </source>
</evidence>
<dbReference type="AlphaFoldDB" id="A0AAD5RDN5"/>
<dbReference type="EMBL" id="JAHQIW010007421">
    <property type="protein sequence ID" value="KAJ1374262.1"/>
    <property type="molecule type" value="Genomic_DNA"/>
</dbReference>
<accession>A0AAD5RDN5</accession>
<sequence length="107" mass="12014">MTGKTPTTAREAVPIVLTISVDLSVTADMMSWIAKQHGPKKDALTWNMFNLGGFMGVTNFSISYEISNRIRPMNVSRQQNKRRHRKSSCEDALAKRLSSPVICEETK</sequence>
<organism evidence="2 3">
    <name type="scientific">Parelaphostrongylus tenuis</name>
    <name type="common">Meningeal worm</name>
    <dbReference type="NCBI Taxonomy" id="148309"/>
    <lineage>
        <taxon>Eukaryota</taxon>
        <taxon>Metazoa</taxon>
        <taxon>Ecdysozoa</taxon>
        <taxon>Nematoda</taxon>
        <taxon>Chromadorea</taxon>
        <taxon>Rhabditida</taxon>
        <taxon>Rhabditina</taxon>
        <taxon>Rhabditomorpha</taxon>
        <taxon>Strongyloidea</taxon>
        <taxon>Metastrongylidae</taxon>
        <taxon>Parelaphostrongylus</taxon>
    </lineage>
</organism>
<evidence type="ECO:0000313" key="3">
    <source>
        <dbReference type="Proteomes" id="UP001196413"/>
    </source>
</evidence>
<keyword evidence="3" id="KW-1185">Reference proteome</keyword>